<name>A0A0G0LGU6_9BACT</name>
<dbReference type="EMBL" id="LBVR01000025">
    <property type="protein sequence ID" value="KKQ91083.1"/>
    <property type="molecule type" value="Genomic_DNA"/>
</dbReference>
<evidence type="ECO:0000256" key="1">
    <source>
        <dbReference type="SAM" id="Phobius"/>
    </source>
</evidence>
<dbReference type="AlphaFoldDB" id="A0A0G0LGU6"/>
<organism evidence="2 3">
    <name type="scientific">Candidatus Shapirobacteria bacterium GW2011_GWE1_38_92</name>
    <dbReference type="NCBI Taxonomy" id="1618489"/>
    <lineage>
        <taxon>Bacteria</taxon>
        <taxon>Candidatus Shapironibacteriota</taxon>
    </lineage>
</organism>
<accession>A0A0G0LGU6</accession>
<protein>
    <submittedName>
        <fullName evidence="2">Uncharacterized protein</fullName>
    </submittedName>
</protein>
<reference evidence="2 3" key="1">
    <citation type="journal article" date="2015" name="Nature">
        <title>rRNA introns, odd ribosomes, and small enigmatic genomes across a large radiation of phyla.</title>
        <authorList>
            <person name="Brown C.T."/>
            <person name="Hug L.A."/>
            <person name="Thomas B.C."/>
            <person name="Sharon I."/>
            <person name="Castelle C.J."/>
            <person name="Singh A."/>
            <person name="Wilkins M.J."/>
            <person name="Williams K.H."/>
            <person name="Banfield J.F."/>
        </authorList>
    </citation>
    <scope>NUCLEOTIDE SEQUENCE [LARGE SCALE GENOMIC DNA]</scope>
</reference>
<keyword evidence="1" id="KW-1133">Transmembrane helix</keyword>
<keyword evidence="1" id="KW-0472">Membrane</keyword>
<feature type="transmembrane region" description="Helical" evidence="1">
    <location>
        <begin position="33"/>
        <end position="52"/>
    </location>
</feature>
<comment type="caution">
    <text evidence="2">The sequence shown here is derived from an EMBL/GenBank/DDBJ whole genome shotgun (WGS) entry which is preliminary data.</text>
</comment>
<sequence length="155" mass="17764">MPSKKEISLLPDSENINNIGARAIRWVTTVGRYVIIFTELVVISAFISRFWLDRKNADLSEVIRQQKAILESTKDFETEYSLLQQRLKFIKDSNIQTSYSEKLTTLANSTPNEIIFDKLALSEKDNQLIANISVFSYTEESIIDFATNLILNPQI</sequence>
<proteinExistence type="predicted"/>
<evidence type="ECO:0000313" key="3">
    <source>
        <dbReference type="Proteomes" id="UP000033841"/>
    </source>
</evidence>
<gene>
    <name evidence="2" type="ORF">UT14_C0025G0012</name>
</gene>
<feature type="non-terminal residue" evidence="2">
    <location>
        <position position="155"/>
    </location>
</feature>
<dbReference type="Proteomes" id="UP000033841">
    <property type="component" value="Unassembled WGS sequence"/>
</dbReference>
<keyword evidence="1" id="KW-0812">Transmembrane</keyword>
<evidence type="ECO:0000313" key="2">
    <source>
        <dbReference type="EMBL" id="KKQ91083.1"/>
    </source>
</evidence>